<dbReference type="PANTHER" id="PTHR42345:SF2">
    <property type="entry name" value="HELICASE-LIKE PROTEIN"/>
    <property type="match status" value="1"/>
</dbReference>
<evidence type="ECO:0000256" key="1">
    <source>
        <dbReference type="SAM" id="Coils"/>
    </source>
</evidence>
<dbReference type="InterPro" id="IPR038305">
    <property type="entry name" value="HeLo_sf"/>
</dbReference>
<proteinExistence type="predicted"/>
<feature type="coiled-coil region" evidence="1">
    <location>
        <begin position="653"/>
        <end position="709"/>
    </location>
</feature>
<reference evidence="3 4" key="1">
    <citation type="submission" date="2023-08" db="EMBL/GenBank/DDBJ databases">
        <title>Black Yeasts Isolated from many extreme environments.</title>
        <authorList>
            <person name="Coleine C."/>
            <person name="Stajich J.E."/>
            <person name="Selbmann L."/>
        </authorList>
    </citation>
    <scope>NUCLEOTIDE SEQUENCE [LARGE SCALE GENOMIC DNA]</scope>
    <source>
        <strain evidence="3 4">CCFEE 5910</strain>
    </source>
</reference>
<dbReference type="Proteomes" id="UP001309876">
    <property type="component" value="Unassembled WGS sequence"/>
</dbReference>
<dbReference type="EMBL" id="JAVRRJ010000012">
    <property type="protein sequence ID" value="KAK5080696.1"/>
    <property type="molecule type" value="Genomic_DNA"/>
</dbReference>
<dbReference type="InterPro" id="IPR019734">
    <property type="entry name" value="TPR_rpt"/>
</dbReference>
<feature type="domain" description="Prion-inhibition and propagation HeLo" evidence="2">
    <location>
        <begin position="3"/>
        <end position="199"/>
    </location>
</feature>
<sequence>MEAAGLVGGVIATWKTCVQIFDIVDQSKRYGRDFELYRVKLEVERLRLLAWGDSMGLNEDPKEGRRAKPDSRLQEERTKQVVLQVLGSIQQIFEDSDRLKSRYGLTEEVARSDARASLPSLLKKAGATFRRSGKDRQKTATLKQKTVWVVRDRTEFLLMVTEIRLLNDSLADMFPDLSIREALRREIRRTKEISSLVLLQEAATESLDVSDIVSEQLEEMTVSYRSGTRDDTVTATSTSTDGNRLKKIFPSKRKSYAASREPTTLQAIAGDEAALDALEKRMEVIDVIEAKLSRGALEVSLIGPQVWSSRTTAYIGWRGVEEDEFRTLKFSDRGFAKASHASFEAYRKRKFLKKRVKNKYGDEDDDEDSVALDPEASPRYENINAGTVTVEGFALECWVYEDEYGIRRENTIMVSMSNPPSITAERLLRRLSELQIRADRLGYNSGQDDLDLHDFVSDDRIWYVSRTAYKESDSISNLYSTLNRSDLYVNFNTGLAITREWSDPKSVWNLLWQIILGKELERRMRNYPDAWISGFTPRILATLIISDLWIRNVEVIRRPIIVPLALKKKPNTAEEAAEAADFRKQGDVALENHKYQEAEDLYTKAFEIGGANAVYLCKRSDASFSLSKYAEAVYDASIATQFDPKLVEGWVRLGAAQGKLNNLNQTVEAYNTAVQLAGLDVTPAITSSLEEARAKVRTFNKDVDAEKDSKKRHKMVVDQMDKKWSILTADIKFHSLVHERQVDGLRFFAEKMRWPYLNEVRDIAEEVYASIHNGTPINYHVADWFYGLSLPGSQFAAKVMGALVHCSPSLLKEITYCYQSNIILSKQTYWRSTSVLGRVLGALPNVKSLCGWLGPCPSVELDPPDKMPLAARLKARALPPIKPVVDNGRNEIVIRRRSNSYQYTAPAHHEDLTAYIADMTTEDAYITPQPPVESMTTVTLKSIKLKKVPSDVLNEMPAISGAYQNLEYRASLSFSIDNGANEVTYSLYTNPIFVTLPVCYGGPHRVHRRAIKRYQPIQFDVEMLEDRIPDDEEDQEACMLINATGRGAEILARAWCCERGKHAIIVRENSTCLVCAFNSAESLEVGVVIWV</sequence>
<dbReference type="InterPro" id="IPR029498">
    <property type="entry name" value="HeLo_dom"/>
</dbReference>
<organism evidence="3 4">
    <name type="scientific">Lithohypha guttulata</name>
    <dbReference type="NCBI Taxonomy" id="1690604"/>
    <lineage>
        <taxon>Eukaryota</taxon>
        <taxon>Fungi</taxon>
        <taxon>Dikarya</taxon>
        <taxon>Ascomycota</taxon>
        <taxon>Pezizomycotina</taxon>
        <taxon>Eurotiomycetes</taxon>
        <taxon>Chaetothyriomycetidae</taxon>
        <taxon>Chaetothyriales</taxon>
        <taxon>Trichomeriaceae</taxon>
        <taxon>Lithohypha</taxon>
    </lineage>
</organism>
<dbReference type="Gene3D" id="1.20.120.1020">
    <property type="entry name" value="Prion-inhibition and propagation, HeLo domain"/>
    <property type="match status" value="1"/>
</dbReference>
<evidence type="ECO:0000313" key="3">
    <source>
        <dbReference type="EMBL" id="KAK5080696.1"/>
    </source>
</evidence>
<comment type="caution">
    <text evidence="3">The sequence shown here is derived from an EMBL/GenBank/DDBJ whole genome shotgun (WGS) entry which is preliminary data.</text>
</comment>
<protein>
    <recommendedName>
        <fullName evidence="2">Prion-inhibition and propagation HeLo domain-containing protein</fullName>
    </recommendedName>
</protein>
<dbReference type="Gene3D" id="1.25.40.10">
    <property type="entry name" value="Tetratricopeptide repeat domain"/>
    <property type="match status" value="1"/>
</dbReference>
<dbReference type="SUPFAM" id="SSF48452">
    <property type="entry name" value="TPR-like"/>
    <property type="match status" value="1"/>
</dbReference>
<dbReference type="AlphaFoldDB" id="A0AAN7PJX2"/>
<name>A0AAN7PJX2_9EURO</name>
<dbReference type="InterPro" id="IPR011990">
    <property type="entry name" value="TPR-like_helical_dom_sf"/>
</dbReference>
<evidence type="ECO:0000259" key="2">
    <source>
        <dbReference type="Pfam" id="PF14479"/>
    </source>
</evidence>
<dbReference type="SMART" id="SM00028">
    <property type="entry name" value="TPR"/>
    <property type="match status" value="3"/>
</dbReference>
<keyword evidence="4" id="KW-1185">Reference proteome</keyword>
<dbReference type="PANTHER" id="PTHR42345">
    <property type="entry name" value="TPR_REGION DOMAIN-CONTAINING PROTEIN"/>
    <property type="match status" value="1"/>
</dbReference>
<accession>A0AAN7PJX2</accession>
<gene>
    <name evidence="3" type="ORF">LTR05_008400</name>
</gene>
<evidence type="ECO:0000313" key="4">
    <source>
        <dbReference type="Proteomes" id="UP001309876"/>
    </source>
</evidence>
<dbReference type="Pfam" id="PF14479">
    <property type="entry name" value="HeLo"/>
    <property type="match status" value="1"/>
</dbReference>
<keyword evidence="1" id="KW-0175">Coiled coil</keyword>